<feature type="transmembrane region" description="Helical" evidence="1">
    <location>
        <begin position="161"/>
        <end position="179"/>
    </location>
</feature>
<keyword evidence="1" id="KW-0472">Membrane</keyword>
<dbReference type="GO" id="GO:0080120">
    <property type="term" value="P:CAAX-box protein maturation"/>
    <property type="evidence" value="ECO:0007669"/>
    <property type="project" value="UniProtKB-ARBA"/>
</dbReference>
<evidence type="ECO:0000256" key="1">
    <source>
        <dbReference type="SAM" id="Phobius"/>
    </source>
</evidence>
<keyword evidence="4" id="KW-1185">Reference proteome</keyword>
<dbReference type="InterPro" id="IPR003675">
    <property type="entry name" value="Rce1/LyrA-like_dom"/>
</dbReference>
<protein>
    <recommendedName>
        <fullName evidence="2">CAAX prenyl protease 2/Lysostaphin resistance protein A-like domain-containing protein</fullName>
    </recommendedName>
</protein>
<feature type="transmembrane region" description="Helical" evidence="1">
    <location>
        <begin position="249"/>
        <end position="269"/>
    </location>
</feature>
<sequence length="284" mass="28976">MLMDVTRRSPIASVIAVVSAIGLGAGGLLLGFLLTFVGGGVLIVGFGVEIGASLGLVLSLVFVQGVGCAGVALAYAYLRPEIQPVVRDLLGIPPDASRFSIGASVPNLRDVLVVVGGYVLAFGGALAGAFALSAYQALTNTEIDTGTNQAAEIGMSNPETLLLLIPASILLIGPGEELLFRGVVQGRLREVFHPAIAIVLASTVFAALHWFALTGGSATGNLVSVAILVVPSLVFGVSYEYTGNIVVPALIHGVYNATLFTLLYVTIAYSDALPAAGTAITAIV</sequence>
<feature type="domain" description="CAAX prenyl protease 2/Lysostaphin resistance protein A-like" evidence="2">
    <location>
        <begin position="160"/>
        <end position="257"/>
    </location>
</feature>
<organism evidence="3 4">
    <name type="scientific">Halopenitus persicus</name>
    <dbReference type="NCBI Taxonomy" id="1048396"/>
    <lineage>
        <taxon>Archaea</taxon>
        <taxon>Methanobacteriati</taxon>
        <taxon>Methanobacteriota</taxon>
        <taxon>Stenosarchaea group</taxon>
        <taxon>Halobacteria</taxon>
        <taxon>Halobacteriales</taxon>
        <taxon>Haloferacaceae</taxon>
        <taxon>Halopenitus</taxon>
    </lineage>
</organism>
<dbReference type="Pfam" id="PF02517">
    <property type="entry name" value="Rce1-like"/>
    <property type="match status" value="1"/>
</dbReference>
<evidence type="ECO:0000313" key="3">
    <source>
        <dbReference type="EMBL" id="SDY69715.1"/>
    </source>
</evidence>
<dbReference type="PANTHER" id="PTHR36435">
    <property type="entry name" value="SLR1288 PROTEIN"/>
    <property type="match status" value="1"/>
</dbReference>
<feature type="transmembrane region" description="Helical" evidence="1">
    <location>
        <begin position="50"/>
        <end position="78"/>
    </location>
</feature>
<dbReference type="InterPro" id="IPR052710">
    <property type="entry name" value="CAAX_protease"/>
</dbReference>
<proteinExistence type="predicted"/>
<dbReference type="EMBL" id="FNPC01000008">
    <property type="protein sequence ID" value="SDY69715.1"/>
    <property type="molecule type" value="Genomic_DNA"/>
</dbReference>
<keyword evidence="1" id="KW-1133">Transmembrane helix</keyword>
<dbReference type="PANTHER" id="PTHR36435:SF1">
    <property type="entry name" value="CAAX AMINO TERMINAL PROTEASE FAMILY PROTEIN"/>
    <property type="match status" value="1"/>
</dbReference>
<evidence type="ECO:0000313" key="4">
    <source>
        <dbReference type="Proteomes" id="UP000199079"/>
    </source>
</evidence>
<dbReference type="Proteomes" id="UP000199079">
    <property type="component" value="Unassembled WGS sequence"/>
</dbReference>
<feature type="transmembrane region" description="Helical" evidence="1">
    <location>
        <begin position="12"/>
        <end position="44"/>
    </location>
</feature>
<dbReference type="RefSeq" id="WP_394327125.1">
    <property type="nucleotide sequence ID" value="NZ_FNPC01000008.1"/>
</dbReference>
<keyword evidence="1" id="KW-0812">Transmembrane</keyword>
<feature type="transmembrane region" description="Helical" evidence="1">
    <location>
        <begin position="111"/>
        <end position="135"/>
    </location>
</feature>
<gene>
    <name evidence="3" type="ORF">SAMN05216564_10871</name>
</gene>
<dbReference type="AlphaFoldDB" id="A0A1H3M0Z6"/>
<feature type="transmembrane region" description="Helical" evidence="1">
    <location>
        <begin position="218"/>
        <end position="237"/>
    </location>
</feature>
<dbReference type="GO" id="GO:0004175">
    <property type="term" value="F:endopeptidase activity"/>
    <property type="evidence" value="ECO:0007669"/>
    <property type="project" value="UniProtKB-ARBA"/>
</dbReference>
<feature type="transmembrane region" description="Helical" evidence="1">
    <location>
        <begin position="191"/>
        <end position="212"/>
    </location>
</feature>
<reference evidence="4" key="1">
    <citation type="submission" date="2016-10" db="EMBL/GenBank/DDBJ databases">
        <authorList>
            <person name="Varghese N."/>
            <person name="Submissions S."/>
        </authorList>
    </citation>
    <scope>NUCLEOTIDE SEQUENCE [LARGE SCALE GENOMIC DNA]</scope>
    <source>
        <strain evidence="4">DC30,IBRC 10041,KCTC 4046</strain>
    </source>
</reference>
<name>A0A1H3M0Z6_9EURY</name>
<accession>A0A1H3M0Z6</accession>
<evidence type="ECO:0000259" key="2">
    <source>
        <dbReference type="Pfam" id="PF02517"/>
    </source>
</evidence>